<dbReference type="EMBL" id="FXXQ01000011">
    <property type="protein sequence ID" value="SMX24942.1"/>
    <property type="molecule type" value="Genomic_DNA"/>
</dbReference>
<dbReference type="InterPro" id="IPR036259">
    <property type="entry name" value="MFS_trans_sf"/>
</dbReference>
<feature type="transmembrane region" description="Helical" evidence="4">
    <location>
        <begin position="286"/>
        <end position="306"/>
    </location>
</feature>
<dbReference type="Proteomes" id="UP000201838">
    <property type="component" value="Unassembled WGS sequence"/>
</dbReference>
<feature type="transmembrane region" description="Helical" evidence="4">
    <location>
        <begin position="141"/>
        <end position="166"/>
    </location>
</feature>
<keyword evidence="3 4" id="KW-0472">Membrane</keyword>
<keyword evidence="1 4" id="KW-0812">Transmembrane</keyword>
<feature type="transmembrane region" description="Helical" evidence="4">
    <location>
        <begin position="221"/>
        <end position="247"/>
    </location>
</feature>
<feature type="transmembrane region" description="Helical" evidence="4">
    <location>
        <begin position="344"/>
        <end position="364"/>
    </location>
</feature>
<keyword evidence="2 4" id="KW-1133">Transmembrane helix</keyword>
<sequence>MKTETTSKWNGAGVALACGALILLFSLGIRHGFGLFLQPISIEQGWGRETFAFSIALQNLVWGMAQPFAGMLADRFGAKVMIMTGGVLYALGLWLMSVVAGETMFVLGAGVLIGLGLAGTTMPVIFGAISKLVAPEQRSMAMGITMSVGSFGQFALLPLTLGAIGFLEWDGALVALAGCALLMVPLALGIRRPDAPKSGAALPDTTTVRDALSGAFGNRDFWLLSLGFFACGFQVVFIAVHLPAFLADEGVDVSVATVVLALIGLVNILGSYLAGLWGGRMRKPMLLSWIYLARGALIAGFVLMPVTAVSAYIFGALMGLFWLSTVPLTNGTVASVWGVKHMSMLGGIVFFAHQLGSFAGGWMGGWLYDRTGNYDMAWGVAIGLSVLAAALNWPISERPEGKVA</sequence>
<feature type="transmembrane region" description="Helical" evidence="4">
    <location>
        <begin position="172"/>
        <end position="190"/>
    </location>
</feature>
<organism evidence="6 7">
    <name type="scientific">Boseongicola aestuarii</name>
    <dbReference type="NCBI Taxonomy" id="1470561"/>
    <lineage>
        <taxon>Bacteria</taxon>
        <taxon>Pseudomonadati</taxon>
        <taxon>Pseudomonadota</taxon>
        <taxon>Alphaproteobacteria</taxon>
        <taxon>Rhodobacterales</taxon>
        <taxon>Paracoccaceae</taxon>
        <taxon>Boseongicola</taxon>
    </lineage>
</organism>
<reference evidence="6 7" key="1">
    <citation type="submission" date="2017-05" db="EMBL/GenBank/DDBJ databases">
        <authorList>
            <person name="Song R."/>
            <person name="Chenine A.L."/>
            <person name="Ruprecht R.M."/>
        </authorList>
    </citation>
    <scope>NUCLEOTIDE SEQUENCE [LARGE SCALE GENOMIC DNA]</scope>
    <source>
        <strain evidence="6 7">CECT 8489</strain>
    </source>
</reference>
<feature type="transmembrane region" description="Helical" evidence="4">
    <location>
        <begin position="105"/>
        <end position="129"/>
    </location>
</feature>
<feature type="transmembrane region" description="Helical" evidence="4">
    <location>
        <begin position="312"/>
        <end position="337"/>
    </location>
</feature>
<proteinExistence type="predicted"/>
<dbReference type="SUPFAM" id="SSF103473">
    <property type="entry name" value="MFS general substrate transporter"/>
    <property type="match status" value="1"/>
</dbReference>
<dbReference type="RefSeq" id="WP_093975149.1">
    <property type="nucleotide sequence ID" value="NZ_FXXQ01000011.1"/>
</dbReference>
<dbReference type="Pfam" id="PF07690">
    <property type="entry name" value="MFS_1"/>
    <property type="match status" value="1"/>
</dbReference>
<dbReference type="Gene3D" id="1.20.1250.20">
    <property type="entry name" value="MFS general substrate transporter like domains"/>
    <property type="match status" value="2"/>
</dbReference>
<feature type="transmembrane region" description="Helical" evidence="4">
    <location>
        <begin position="51"/>
        <end position="73"/>
    </location>
</feature>
<dbReference type="InterPro" id="IPR020846">
    <property type="entry name" value="MFS_dom"/>
</dbReference>
<gene>
    <name evidence="6" type="primary">yhjX_1</name>
    <name evidence="6" type="ORF">BOA8489_03075</name>
</gene>
<dbReference type="InterPro" id="IPR011701">
    <property type="entry name" value="MFS"/>
</dbReference>
<evidence type="ECO:0000256" key="2">
    <source>
        <dbReference type="ARBA" id="ARBA00022989"/>
    </source>
</evidence>
<keyword evidence="7" id="KW-1185">Reference proteome</keyword>
<dbReference type="PANTHER" id="PTHR11360">
    <property type="entry name" value="MONOCARBOXYLATE TRANSPORTER"/>
    <property type="match status" value="1"/>
</dbReference>
<feature type="transmembrane region" description="Helical" evidence="4">
    <location>
        <begin position="80"/>
        <end position="99"/>
    </location>
</feature>
<dbReference type="PROSITE" id="PS50850">
    <property type="entry name" value="MFS"/>
    <property type="match status" value="1"/>
</dbReference>
<feature type="domain" description="Major facilitator superfamily (MFS) profile" evidence="5">
    <location>
        <begin position="12"/>
        <end position="400"/>
    </location>
</feature>
<evidence type="ECO:0000259" key="5">
    <source>
        <dbReference type="PROSITE" id="PS50850"/>
    </source>
</evidence>
<feature type="transmembrane region" description="Helical" evidence="4">
    <location>
        <begin position="12"/>
        <end position="31"/>
    </location>
</feature>
<evidence type="ECO:0000256" key="1">
    <source>
        <dbReference type="ARBA" id="ARBA00022692"/>
    </source>
</evidence>
<dbReference type="CDD" id="cd17355">
    <property type="entry name" value="MFS_YcxA_like"/>
    <property type="match status" value="1"/>
</dbReference>
<evidence type="ECO:0000313" key="7">
    <source>
        <dbReference type="Proteomes" id="UP000201838"/>
    </source>
</evidence>
<protein>
    <submittedName>
        <fullName evidence="6">Putative MFS-type transporter YhjX</fullName>
    </submittedName>
</protein>
<evidence type="ECO:0000313" key="6">
    <source>
        <dbReference type="EMBL" id="SMX24942.1"/>
    </source>
</evidence>
<dbReference type="PANTHER" id="PTHR11360:SF284">
    <property type="entry name" value="EG:103B4.3 PROTEIN-RELATED"/>
    <property type="match status" value="1"/>
</dbReference>
<name>A0A238J3Y9_9RHOB</name>
<evidence type="ECO:0000256" key="4">
    <source>
        <dbReference type="SAM" id="Phobius"/>
    </source>
</evidence>
<feature type="transmembrane region" description="Helical" evidence="4">
    <location>
        <begin position="376"/>
        <end position="395"/>
    </location>
</feature>
<dbReference type="GO" id="GO:0022857">
    <property type="term" value="F:transmembrane transporter activity"/>
    <property type="evidence" value="ECO:0007669"/>
    <property type="project" value="InterPro"/>
</dbReference>
<dbReference type="OrthoDB" id="146345at2"/>
<dbReference type="InterPro" id="IPR050327">
    <property type="entry name" value="Proton-linked_MCT"/>
</dbReference>
<dbReference type="AlphaFoldDB" id="A0A238J3Y9"/>
<accession>A0A238J3Y9</accession>
<evidence type="ECO:0000256" key="3">
    <source>
        <dbReference type="ARBA" id="ARBA00023136"/>
    </source>
</evidence>
<feature type="transmembrane region" description="Helical" evidence="4">
    <location>
        <begin position="253"/>
        <end position="274"/>
    </location>
</feature>